<protein>
    <submittedName>
        <fullName evidence="1">Uncharacterized protein</fullName>
    </submittedName>
</protein>
<dbReference type="AlphaFoldDB" id="T1AL91"/>
<dbReference type="EMBL" id="AUZZ01003334">
    <property type="protein sequence ID" value="EQD57253.1"/>
    <property type="molecule type" value="Genomic_DNA"/>
</dbReference>
<reference evidence="1" key="1">
    <citation type="submission" date="2013-08" db="EMBL/GenBank/DDBJ databases">
        <authorList>
            <person name="Mendez C."/>
            <person name="Richter M."/>
            <person name="Ferrer M."/>
            <person name="Sanchez J."/>
        </authorList>
    </citation>
    <scope>NUCLEOTIDE SEQUENCE</scope>
</reference>
<accession>T1AL91</accession>
<feature type="non-terminal residue" evidence="1">
    <location>
        <position position="47"/>
    </location>
</feature>
<comment type="caution">
    <text evidence="1">The sequence shown here is derived from an EMBL/GenBank/DDBJ whole genome shotgun (WGS) entry which is preliminary data.</text>
</comment>
<sequence length="47" mass="5245">MAQKITDMINLGGHISTGGGIELSPDRAIGFSFRSFQLFSKNQMQWK</sequence>
<evidence type="ECO:0000313" key="1">
    <source>
        <dbReference type="EMBL" id="EQD57253.1"/>
    </source>
</evidence>
<organism evidence="1">
    <name type="scientific">mine drainage metagenome</name>
    <dbReference type="NCBI Taxonomy" id="410659"/>
    <lineage>
        <taxon>unclassified sequences</taxon>
        <taxon>metagenomes</taxon>
        <taxon>ecological metagenomes</taxon>
    </lineage>
</organism>
<name>T1AL91_9ZZZZ</name>
<reference evidence="1" key="2">
    <citation type="journal article" date="2014" name="ISME J.">
        <title>Microbial stratification in low pH oxic and suboxic macroscopic growths along an acid mine drainage.</title>
        <authorList>
            <person name="Mendez-Garcia C."/>
            <person name="Mesa V."/>
            <person name="Sprenger R.R."/>
            <person name="Richter M."/>
            <person name="Diez M.S."/>
            <person name="Solano J."/>
            <person name="Bargiela R."/>
            <person name="Golyshina O.V."/>
            <person name="Manteca A."/>
            <person name="Ramos J.L."/>
            <person name="Gallego J.R."/>
            <person name="Llorente I."/>
            <person name="Martins Dos Santos V.A."/>
            <person name="Jensen O.N."/>
            <person name="Pelaez A.I."/>
            <person name="Sanchez J."/>
            <person name="Ferrer M."/>
        </authorList>
    </citation>
    <scope>NUCLEOTIDE SEQUENCE</scope>
</reference>
<gene>
    <name evidence="1" type="ORF">B2A_04892</name>
</gene>
<proteinExistence type="predicted"/>
<dbReference type="Gene3D" id="3.20.20.150">
    <property type="entry name" value="Divalent-metal-dependent TIM barrel enzymes"/>
    <property type="match status" value="1"/>
</dbReference>